<feature type="signal peptide" evidence="1">
    <location>
        <begin position="1"/>
        <end position="18"/>
    </location>
</feature>
<accession>A0A7S8E8Q7</accession>
<evidence type="ECO:0000313" key="2">
    <source>
        <dbReference type="EMBL" id="QPC82430.1"/>
    </source>
</evidence>
<dbReference type="RefSeq" id="WP_195170499.1">
    <property type="nucleotide sequence ID" value="NZ_CP062983.1"/>
</dbReference>
<dbReference type="AlphaFoldDB" id="A0A7S8E8Q7"/>
<dbReference type="KEGG" id="pmet:G4Y79_22540"/>
<sequence length="169" mass="18241">MKKWIACCFIMLTLAACGAQGSSEQVNATQDADAPIFSVEVTGTIETTLASPDDMSRFWSDDYDTSSPMTTLWIGDGENYSLNIIFFGQDVPESGTYTITDYPYDSDGRGTVYADFTGLTDFDASDTASGTITLERSDQTYSGTFSYQVAGTHAGESVTVTGTFSNFEL</sequence>
<gene>
    <name evidence="2" type="ORF">G4Y79_22540</name>
</gene>
<organism evidence="2 3">
    <name type="scientific">Phototrophicus methaneseepsis</name>
    <dbReference type="NCBI Taxonomy" id="2710758"/>
    <lineage>
        <taxon>Bacteria</taxon>
        <taxon>Bacillati</taxon>
        <taxon>Chloroflexota</taxon>
        <taxon>Candidatus Thermofontia</taxon>
        <taxon>Phototrophicales</taxon>
        <taxon>Phototrophicaceae</taxon>
        <taxon>Phototrophicus</taxon>
    </lineage>
</organism>
<evidence type="ECO:0008006" key="4">
    <source>
        <dbReference type="Google" id="ProtNLM"/>
    </source>
</evidence>
<proteinExistence type="predicted"/>
<dbReference type="PROSITE" id="PS51257">
    <property type="entry name" value="PROKAR_LIPOPROTEIN"/>
    <property type="match status" value="1"/>
</dbReference>
<name>A0A7S8E8Q7_9CHLR</name>
<evidence type="ECO:0000256" key="1">
    <source>
        <dbReference type="SAM" id="SignalP"/>
    </source>
</evidence>
<keyword evidence="1" id="KW-0732">Signal</keyword>
<reference evidence="2 3" key="1">
    <citation type="submission" date="2020-02" db="EMBL/GenBank/DDBJ databases">
        <authorList>
            <person name="Zheng R.K."/>
            <person name="Sun C.M."/>
        </authorList>
    </citation>
    <scope>NUCLEOTIDE SEQUENCE [LARGE SCALE GENOMIC DNA]</scope>
    <source>
        <strain evidence="3">rifampicinis</strain>
    </source>
</reference>
<dbReference type="Proteomes" id="UP000594468">
    <property type="component" value="Chromosome"/>
</dbReference>
<keyword evidence="3" id="KW-1185">Reference proteome</keyword>
<evidence type="ECO:0000313" key="3">
    <source>
        <dbReference type="Proteomes" id="UP000594468"/>
    </source>
</evidence>
<feature type="chain" id="PRO_5032838791" description="Lipoprotein" evidence="1">
    <location>
        <begin position="19"/>
        <end position="169"/>
    </location>
</feature>
<dbReference type="EMBL" id="CP062983">
    <property type="protein sequence ID" value="QPC82430.1"/>
    <property type="molecule type" value="Genomic_DNA"/>
</dbReference>
<protein>
    <recommendedName>
        <fullName evidence="4">Lipoprotein</fullName>
    </recommendedName>
</protein>